<evidence type="ECO:0000313" key="3">
    <source>
        <dbReference type="EMBL" id="GHB61192.1"/>
    </source>
</evidence>
<evidence type="ECO:0008006" key="5">
    <source>
        <dbReference type="Google" id="ProtNLM"/>
    </source>
</evidence>
<evidence type="ECO:0000256" key="2">
    <source>
        <dbReference type="SAM" id="SignalP"/>
    </source>
</evidence>
<dbReference type="EMBL" id="BMXF01000001">
    <property type="protein sequence ID" value="GHB61192.1"/>
    <property type="molecule type" value="Genomic_DNA"/>
</dbReference>
<sequence length="80" mass="9046">MNIKFMKRLSFFILAFALISINLFAQSGVNSEVAMADQMRNDGKIWVVVGVIALIFAGIIVYLIRLDNKLTKVEKELNIK</sequence>
<keyword evidence="1" id="KW-0472">Membrane</keyword>
<protein>
    <recommendedName>
        <fullName evidence="5">CcmD family protein</fullName>
    </recommendedName>
</protein>
<dbReference type="AlphaFoldDB" id="A0A8J3D2T5"/>
<keyword evidence="2" id="KW-0732">Signal</keyword>
<gene>
    <name evidence="3" type="ORF">GCM10007390_13700</name>
</gene>
<feature type="transmembrane region" description="Helical" evidence="1">
    <location>
        <begin position="45"/>
        <end position="64"/>
    </location>
</feature>
<feature type="chain" id="PRO_5035275398" description="CcmD family protein" evidence="2">
    <location>
        <begin position="26"/>
        <end position="80"/>
    </location>
</feature>
<evidence type="ECO:0000256" key="1">
    <source>
        <dbReference type="SAM" id="Phobius"/>
    </source>
</evidence>
<dbReference type="Proteomes" id="UP000598271">
    <property type="component" value="Unassembled WGS sequence"/>
</dbReference>
<feature type="signal peptide" evidence="2">
    <location>
        <begin position="1"/>
        <end position="25"/>
    </location>
</feature>
<reference evidence="3 4" key="1">
    <citation type="journal article" date="2014" name="Int. J. Syst. Evol. Microbiol.">
        <title>Complete genome sequence of Corynebacterium casei LMG S-19264T (=DSM 44701T), isolated from a smear-ripened cheese.</title>
        <authorList>
            <consortium name="US DOE Joint Genome Institute (JGI-PGF)"/>
            <person name="Walter F."/>
            <person name="Albersmeier A."/>
            <person name="Kalinowski J."/>
            <person name="Ruckert C."/>
        </authorList>
    </citation>
    <scope>NUCLEOTIDE SEQUENCE [LARGE SCALE GENOMIC DNA]</scope>
    <source>
        <strain evidence="3 4">KCTC 12866</strain>
    </source>
</reference>
<dbReference type="Pfam" id="PF20077">
    <property type="entry name" value="CcmD_alt"/>
    <property type="match status" value="1"/>
</dbReference>
<comment type="caution">
    <text evidence="3">The sequence shown here is derived from an EMBL/GenBank/DDBJ whole genome shotgun (WGS) entry which is preliminary data.</text>
</comment>
<evidence type="ECO:0000313" key="4">
    <source>
        <dbReference type="Proteomes" id="UP000598271"/>
    </source>
</evidence>
<keyword evidence="1" id="KW-1133">Transmembrane helix</keyword>
<name>A0A8J3D2T5_9BACT</name>
<accession>A0A8J3D2T5</accession>
<keyword evidence="1" id="KW-0812">Transmembrane</keyword>
<keyword evidence="4" id="KW-1185">Reference proteome</keyword>
<proteinExistence type="predicted"/>
<organism evidence="3 4">
    <name type="scientific">Persicitalea jodogahamensis</name>
    <dbReference type="NCBI Taxonomy" id="402147"/>
    <lineage>
        <taxon>Bacteria</taxon>
        <taxon>Pseudomonadati</taxon>
        <taxon>Bacteroidota</taxon>
        <taxon>Cytophagia</taxon>
        <taxon>Cytophagales</taxon>
        <taxon>Spirosomataceae</taxon>
        <taxon>Persicitalea</taxon>
    </lineage>
</organism>